<dbReference type="Proteomes" id="UP000588051">
    <property type="component" value="Unassembled WGS sequence"/>
</dbReference>
<dbReference type="GO" id="GO:0016747">
    <property type="term" value="F:acyltransferase activity, transferring groups other than amino-acyl groups"/>
    <property type="evidence" value="ECO:0007669"/>
    <property type="project" value="InterPro"/>
</dbReference>
<evidence type="ECO:0000259" key="1">
    <source>
        <dbReference type="PROSITE" id="PS51186"/>
    </source>
</evidence>
<dbReference type="EMBL" id="JABXYJ010000002">
    <property type="protein sequence ID" value="NVO76937.1"/>
    <property type="molecule type" value="Genomic_DNA"/>
</dbReference>
<protein>
    <submittedName>
        <fullName evidence="2">GNAT family N-acetyltransferase</fullName>
    </submittedName>
</protein>
<accession>A0A850QDH4</accession>
<dbReference type="CDD" id="cd04301">
    <property type="entry name" value="NAT_SF"/>
    <property type="match status" value="1"/>
</dbReference>
<keyword evidence="3" id="KW-1185">Reference proteome</keyword>
<dbReference type="AlphaFoldDB" id="A0A850QDH4"/>
<dbReference type="RefSeq" id="WP_176802218.1">
    <property type="nucleotide sequence ID" value="NZ_JABXYJ010000002.1"/>
</dbReference>
<feature type="domain" description="N-acetyltransferase" evidence="1">
    <location>
        <begin position="2"/>
        <end position="146"/>
    </location>
</feature>
<evidence type="ECO:0000313" key="2">
    <source>
        <dbReference type="EMBL" id="NVO76937.1"/>
    </source>
</evidence>
<dbReference type="PROSITE" id="PS51186">
    <property type="entry name" value="GNAT"/>
    <property type="match status" value="1"/>
</dbReference>
<comment type="caution">
    <text evidence="2">The sequence shown here is derived from an EMBL/GenBank/DDBJ whole genome shotgun (WGS) entry which is preliminary data.</text>
</comment>
<dbReference type="Gene3D" id="3.40.630.30">
    <property type="match status" value="1"/>
</dbReference>
<keyword evidence="2" id="KW-0808">Transferase</keyword>
<reference evidence="2 3" key="1">
    <citation type="submission" date="2020-06" db="EMBL/GenBank/DDBJ databases">
        <authorList>
            <person name="Qiu C."/>
            <person name="Liu Z."/>
        </authorList>
    </citation>
    <scope>NUCLEOTIDE SEQUENCE [LARGE SCALE GENOMIC DNA]</scope>
    <source>
        <strain evidence="2 3">EM 1</strain>
    </source>
</reference>
<gene>
    <name evidence="2" type="ORF">HV832_03695</name>
</gene>
<dbReference type="InterPro" id="IPR000182">
    <property type="entry name" value="GNAT_dom"/>
</dbReference>
<organism evidence="2 3">
    <name type="scientific">Undibacterium oligocarboniphilum</name>
    <dbReference type="NCBI Taxonomy" id="666702"/>
    <lineage>
        <taxon>Bacteria</taxon>
        <taxon>Pseudomonadati</taxon>
        <taxon>Pseudomonadota</taxon>
        <taxon>Betaproteobacteria</taxon>
        <taxon>Burkholderiales</taxon>
        <taxon>Oxalobacteraceae</taxon>
        <taxon>Undibacterium</taxon>
    </lineage>
</organism>
<sequence length="272" mass="31220">MIKIENSNNFSQAFRELAWEIFFTTKGRGISLRRHFPCLYVSSSRAQSFEAREFGQVIGGLVLKTEEYFLEEKQYKVGLIGLVCVHPNFRGLGVGRQLLTQVIEYAKFNSFDYLTLWTNQHDIYSGLGFEVSDRWNYGWIEQPEIDICKASIRMDDFPGVEDKIKPLPPFATSRYEINNENAAIVYLCDFDGVIVADYSGEPSLVAKILFDQFPKKWRLNFIENDPLVDALRNLGLKLNASPTNLQMWLALSERDPLLVVPNSMLISVLDRI</sequence>
<dbReference type="SUPFAM" id="SSF55729">
    <property type="entry name" value="Acyl-CoA N-acyltransferases (Nat)"/>
    <property type="match status" value="1"/>
</dbReference>
<proteinExistence type="predicted"/>
<dbReference type="Pfam" id="PF00583">
    <property type="entry name" value="Acetyltransf_1"/>
    <property type="match status" value="1"/>
</dbReference>
<name>A0A850QDH4_9BURK</name>
<dbReference type="InterPro" id="IPR016181">
    <property type="entry name" value="Acyl_CoA_acyltransferase"/>
</dbReference>
<evidence type="ECO:0000313" key="3">
    <source>
        <dbReference type="Proteomes" id="UP000588051"/>
    </source>
</evidence>